<dbReference type="PANTHER" id="PTHR42939">
    <property type="entry name" value="ABC TRANSPORTER ATP-BINDING PROTEIN ALBC-RELATED"/>
    <property type="match status" value="1"/>
</dbReference>
<evidence type="ECO:0000256" key="3">
    <source>
        <dbReference type="ARBA" id="ARBA00022840"/>
    </source>
</evidence>
<dbReference type="SUPFAM" id="SSF52540">
    <property type="entry name" value="P-loop containing nucleoside triphosphate hydrolases"/>
    <property type="match status" value="1"/>
</dbReference>
<name>A0A5S9M7Z1_BACIA</name>
<feature type="domain" description="ATPase AAA-type core" evidence="4">
    <location>
        <begin position="10"/>
        <end position="51"/>
    </location>
</feature>
<gene>
    <name evidence="5" type="ORF">BsIDN1_32980</name>
</gene>
<dbReference type="EMBL" id="AP021906">
    <property type="protein sequence ID" value="BBP89680.1"/>
    <property type="molecule type" value="Genomic_DNA"/>
</dbReference>
<evidence type="ECO:0000256" key="2">
    <source>
        <dbReference type="ARBA" id="ARBA00022741"/>
    </source>
</evidence>
<dbReference type="InterPro" id="IPR051782">
    <property type="entry name" value="ABC_Transporter_VariousFunc"/>
</dbReference>
<dbReference type="Proteomes" id="UP000464658">
    <property type="component" value="Chromosome"/>
</dbReference>
<dbReference type="InterPro" id="IPR003959">
    <property type="entry name" value="ATPase_AAA_core"/>
</dbReference>
<dbReference type="PANTHER" id="PTHR42939:SF1">
    <property type="entry name" value="ABC TRANSPORTER ATP-BINDING PROTEIN ALBC-RELATED"/>
    <property type="match status" value="1"/>
</dbReference>
<sequence length="71" mass="8135">MGALVHNPVLLIMDEPFTGLDPESIKAIKDYLKAFTHKGNSIIFSTHILEVAEKLCDRLVIIEKRKLYCHR</sequence>
<evidence type="ECO:0000259" key="4">
    <source>
        <dbReference type="Pfam" id="PF13304"/>
    </source>
</evidence>
<evidence type="ECO:0000313" key="6">
    <source>
        <dbReference type="Proteomes" id="UP000464658"/>
    </source>
</evidence>
<dbReference type="AlphaFoldDB" id="A0A5S9M7Z1"/>
<organism evidence="5 6">
    <name type="scientific">Bacillus safensis</name>
    <dbReference type="NCBI Taxonomy" id="561879"/>
    <lineage>
        <taxon>Bacteria</taxon>
        <taxon>Bacillati</taxon>
        <taxon>Bacillota</taxon>
        <taxon>Bacilli</taxon>
        <taxon>Bacillales</taxon>
        <taxon>Bacillaceae</taxon>
        <taxon>Bacillus</taxon>
    </lineage>
</organism>
<keyword evidence="1" id="KW-0813">Transport</keyword>
<reference evidence="5 6" key="1">
    <citation type="submission" date="2019-12" db="EMBL/GenBank/DDBJ databases">
        <title>Full genome sequence of a Bacillus safensis strain isolated from commercially available natto in Indonesia.</title>
        <authorList>
            <person name="Yoshida M."/>
            <person name="Uomi M."/>
            <person name="Waturangi D."/>
            <person name="Ekaputri J.J."/>
            <person name="Setiamarga D.H.E."/>
        </authorList>
    </citation>
    <scope>NUCLEOTIDE SEQUENCE [LARGE SCALE GENOMIC DNA]</scope>
    <source>
        <strain evidence="5 6">IDN1</strain>
    </source>
</reference>
<proteinExistence type="predicted"/>
<evidence type="ECO:0000313" key="5">
    <source>
        <dbReference type="EMBL" id="BBP89680.1"/>
    </source>
</evidence>
<dbReference type="Gene3D" id="3.40.50.300">
    <property type="entry name" value="P-loop containing nucleotide triphosphate hydrolases"/>
    <property type="match status" value="1"/>
</dbReference>
<dbReference type="InterPro" id="IPR027417">
    <property type="entry name" value="P-loop_NTPase"/>
</dbReference>
<dbReference type="Pfam" id="PF13304">
    <property type="entry name" value="AAA_21"/>
    <property type="match status" value="1"/>
</dbReference>
<dbReference type="GO" id="GO:0005524">
    <property type="term" value="F:ATP binding"/>
    <property type="evidence" value="ECO:0007669"/>
    <property type="project" value="UniProtKB-KW"/>
</dbReference>
<accession>A0A5S9M7Z1</accession>
<keyword evidence="2" id="KW-0547">Nucleotide-binding</keyword>
<evidence type="ECO:0000256" key="1">
    <source>
        <dbReference type="ARBA" id="ARBA00022448"/>
    </source>
</evidence>
<protein>
    <recommendedName>
        <fullName evidence="4">ATPase AAA-type core domain-containing protein</fullName>
    </recommendedName>
</protein>
<keyword evidence="3" id="KW-0067">ATP-binding</keyword>